<dbReference type="Gene3D" id="2.170.270.10">
    <property type="entry name" value="SET domain"/>
    <property type="match status" value="1"/>
</dbReference>
<dbReference type="GO" id="GO:0010468">
    <property type="term" value="P:regulation of gene expression"/>
    <property type="evidence" value="ECO:0007669"/>
    <property type="project" value="TreeGrafter"/>
</dbReference>
<dbReference type="PROSITE" id="PS50280">
    <property type="entry name" value="SET"/>
    <property type="match status" value="1"/>
</dbReference>
<feature type="domain" description="C2H2-type" evidence="11">
    <location>
        <begin position="450"/>
        <end position="477"/>
    </location>
</feature>
<keyword evidence="14" id="KW-1185">Reference proteome</keyword>
<keyword evidence="7" id="KW-0238">DNA-binding</keyword>
<dbReference type="PROSITE" id="PS50157">
    <property type="entry name" value="ZINC_FINGER_C2H2_2"/>
    <property type="match status" value="3"/>
</dbReference>
<evidence type="ECO:0000256" key="7">
    <source>
        <dbReference type="ARBA" id="ARBA00023125"/>
    </source>
</evidence>
<evidence type="ECO:0000313" key="13">
    <source>
        <dbReference type="EMBL" id="KAJ8928027.1"/>
    </source>
</evidence>
<dbReference type="GO" id="GO:0008276">
    <property type="term" value="F:protein methyltransferase activity"/>
    <property type="evidence" value="ECO:0007669"/>
    <property type="project" value="UniProtKB-ARBA"/>
</dbReference>
<evidence type="ECO:0008006" key="15">
    <source>
        <dbReference type="Google" id="ProtNLM"/>
    </source>
</evidence>
<dbReference type="InterPro" id="IPR013087">
    <property type="entry name" value="Znf_C2H2_type"/>
</dbReference>
<keyword evidence="6" id="KW-0805">Transcription regulation</keyword>
<dbReference type="Proteomes" id="UP001162156">
    <property type="component" value="Unassembled WGS sequence"/>
</dbReference>
<feature type="domain" description="SET" evidence="12">
    <location>
        <begin position="176"/>
        <end position="430"/>
    </location>
</feature>
<keyword evidence="9" id="KW-0539">Nucleus</keyword>
<keyword evidence="4 10" id="KW-0863">Zinc-finger</keyword>
<keyword evidence="2" id="KW-0479">Metal-binding</keyword>
<evidence type="ECO:0000256" key="2">
    <source>
        <dbReference type="ARBA" id="ARBA00022723"/>
    </source>
</evidence>
<evidence type="ECO:0000259" key="11">
    <source>
        <dbReference type="PROSITE" id="PS50157"/>
    </source>
</evidence>
<evidence type="ECO:0000313" key="14">
    <source>
        <dbReference type="Proteomes" id="UP001162156"/>
    </source>
</evidence>
<dbReference type="GO" id="GO:0008170">
    <property type="term" value="F:N-methyltransferase activity"/>
    <property type="evidence" value="ECO:0007669"/>
    <property type="project" value="UniProtKB-ARBA"/>
</dbReference>
<dbReference type="InterPro" id="IPR050331">
    <property type="entry name" value="Zinc_finger"/>
</dbReference>
<feature type="non-terminal residue" evidence="13">
    <location>
        <position position="627"/>
    </location>
</feature>
<evidence type="ECO:0000256" key="4">
    <source>
        <dbReference type="ARBA" id="ARBA00022771"/>
    </source>
</evidence>
<dbReference type="GO" id="GO:0008270">
    <property type="term" value="F:zinc ion binding"/>
    <property type="evidence" value="ECO:0007669"/>
    <property type="project" value="UniProtKB-KW"/>
</dbReference>
<dbReference type="Pfam" id="PF21549">
    <property type="entry name" value="PRDM2_PR"/>
    <property type="match status" value="1"/>
</dbReference>
<keyword evidence="8" id="KW-0804">Transcription</keyword>
<reference evidence="13" key="1">
    <citation type="journal article" date="2023" name="Insect Mol. Biol.">
        <title>Genome sequencing provides insights into the evolution of gene families encoding plant cell wall-degrading enzymes in longhorned beetles.</title>
        <authorList>
            <person name="Shin N.R."/>
            <person name="Okamura Y."/>
            <person name="Kirsch R."/>
            <person name="Pauchet Y."/>
        </authorList>
    </citation>
    <scope>NUCLEOTIDE SEQUENCE</scope>
    <source>
        <strain evidence="13">RBIC_L_NR</strain>
    </source>
</reference>
<protein>
    <recommendedName>
        <fullName evidence="15">PR domain zinc finger protein 10</fullName>
    </recommendedName>
</protein>
<dbReference type="InterPro" id="IPR036236">
    <property type="entry name" value="Znf_C2H2_sf"/>
</dbReference>
<dbReference type="Gene3D" id="3.30.160.60">
    <property type="entry name" value="Classic Zinc Finger"/>
    <property type="match status" value="2"/>
</dbReference>
<keyword evidence="3" id="KW-0677">Repeat</keyword>
<dbReference type="Pfam" id="PF00096">
    <property type="entry name" value="zf-C2H2"/>
    <property type="match status" value="1"/>
</dbReference>
<dbReference type="PROSITE" id="PS00028">
    <property type="entry name" value="ZINC_FINGER_C2H2_1"/>
    <property type="match status" value="3"/>
</dbReference>
<evidence type="ECO:0000256" key="1">
    <source>
        <dbReference type="ARBA" id="ARBA00004123"/>
    </source>
</evidence>
<feature type="domain" description="C2H2-type" evidence="11">
    <location>
        <begin position="544"/>
        <end position="571"/>
    </location>
</feature>
<name>A0AAV8WP07_9CUCU</name>
<evidence type="ECO:0000256" key="10">
    <source>
        <dbReference type="PROSITE-ProRule" id="PRU00042"/>
    </source>
</evidence>
<keyword evidence="5" id="KW-0862">Zinc</keyword>
<evidence type="ECO:0000259" key="12">
    <source>
        <dbReference type="PROSITE" id="PS50280"/>
    </source>
</evidence>
<sequence>MDTIVEGPPDDGAQVQDINIVDTSTWTTHNQGIVNNNSTLLYIAVEYVKDYKMDDSTGNIATTQPETYTDFDPHVSPLDPNMSSVARYSPVYNEPTTEFNPVVIHQLVTQNSNVQSEQFVNNLNTTTSLANMPTVLCNSDLREVNNQYLQMVDENGADMVSTGNREGLQLTPESEQEVELLITDEATGISYSVNAQELLVERCLEDEQLLEALAPDPLLESDLLALDDSTLKSELNDDIDISSTVVTSVEAQVVNNYINSLSNSELKTLETGSSFKMETRGNRQNGLDSEEQLLSCVYSITDKPVLTRARASLPESYLVINKVNEGNNMLYLQKKSIPKRSQFGPLEGVLSLNNESVKTESIPLVFLIESEGTVYKMDVSDENASNWMSFVRKANTYEEQNLVITQENNAIYFTTTTNILPKQELKVGYSTTYAQYFDLPVLQPREVHSWPCYECSAKFTSSEELQKHLNIHDEEKDENTKPRKKLSRNKRRLLKKCQTEAVECNICTEMFFQYNYNSLKNHLFEKHHFNHGVVGDYFSIIVNYKCDTCSNGFKSEALLKIHNLEHDPDSSEEQLNHICPSCQRKFPTQRQLVLHVLHHALPKVIVQPERVKCPVCYKMFALRERLQ</sequence>
<dbReference type="PANTHER" id="PTHR16515">
    <property type="entry name" value="PR DOMAIN ZINC FINGER PROTEIN"/>
    <property type="match status" value="1"/>
</dbReference>
<dbReference type="InterPro" id="IPR001214">
    <property type="entry name" value="SET_dom"/>
</dbReference>
<organism evidence="13 14">
    <name type="scientific">Rhamnusium bicolor</name>
    <dbReference type="NCBI Taxonomy" id="1586634"/>
    <lineage>
        <taxon>Eukaryota</taxon>
        <taxon>Metazoa</taxon>
        <taxon>Ecdysozoa</taxon>
        <taxon>Arthropoda</taxon>
        <taxon>Hexapoda</taxon>
        <taxon>Insecta</taxon>
        <taxon>Pterygota</taxon>
        <taxon>Neoptera</taxon>
        <taxon>Endopterygota</taxon>
        <taxon>Coleoptera</taxon>
        <taxon>Polyphaga</taxon>
        <taxon>Cucujiformia</taxon>
        <taxon>Chrysomeloidea</taxon>
        <taxon>Cerambycidae</taxon>
        <taxon>Lepturinae</taxon>
        <taxon>Rhagiini</taxon>
        <taxon>Rhamnusium</taxon>
    </lineage>
</organism>
<dbReference type="PANTHER" id="PTHR16515:SF2">
    <property type="entry name" value="PR DOMAIN ZINC FINGER PROTEIN 4"/>
    <property type="match status" value="1"/>
</dbReference>
<evidence type="ECO:0000256" key="8">
    <source>
        <dbReference type="ARBA" id="ARBA00023163"/>
    </source>
</evidence>
<feature type="domain" description="C2H2-type" evidence="11">
    <location>
        <begin position="577"/>
        <end position="604"/>
    </location>
</feature>
<evidence type="ECO:0000256" key="6">
    <source>
        <dbReference type="ARBA" id="ARBA00023015"/>
    </source>
</evidence>
<evidence type="ECO:0000256" key="3">
    <source>
        <dbReference type="ARBA" id="ARBA00022737"/>
    </source>
</evidence>
<dbReference type="SMART" id="SM00355">
    <property type="entry name" value="ZnF_C2H2"/>
    <property type="match status" value="4"/>
</dbReference>
<gene>
    <name evidence="13" type="ORF">NQ314_019438</name>
</gene>
<evidence type="ECO:0000256" key="5">
    <source>
        <dbReference type="ARBA" id="ARBA00022833"/>
    </source>
</evidence>
<proteinExistence type="predicted"/>
<dbReference type="GO" id="GO:0008757">
    <property type="term" value="F:S-adenosylmethionine-dependent methyltransferase activity"/>
    <property type="evidence" value="ECO:0007669"/>
    <property type="project" value="UniProtKB-ARBA"/>
</dbReference>
<comment type="subcellular location">
    <subcellularLocation>
        <location evidence="1">Nucleus</location>
    </subcellularLocation>
</comment>
<dbReference type="GO" id="GO:0005634">
    <property type="term" value="C:nucleus"/>
    <property type="evidence" value="ECO:0007669"/>
    <property type="project" value="TreeGrafter"/>
</dbReference>
<evidence type="ECO:0000256" key="9">
    <source>
        <dbReference type="ARBA" id="ARBA00023242"/>
    </source>
</evidence>
<dbReference type="InterPro" id="IPR046341">
    <property type="entry name" value="SET_dom_sf"/>
</dbReference>
<accession>A0AAV8WP07</accession>
<dbReference type="EMBL" id="JANEYF010005497">
    <property type="protein sequence ID" value="KAJ8928027.1"/>
    <property type="molecule type" value="Genomic_DNA"/>
</dbReference>
<dbReference type="SUPFAM" id="SSF57667">
    <property type="entry name" value="beta-beta-alpha zinc fingers"/>
    <property type="match status" value="1"/>
</dbReference>
<dbReference type="AlphaFoldDB" id="A0AAV8WP07"/>
<comment type="caution">
    <text evidence="13">The sequence shown here is derived from an EMBL/GenBank/DDBJ whole genome shotgun (WGS) entry which is preliminary data.</text>
</comment>